<keyword evidence="2" id="KW-1185">Reference proteome</keyword>
<proteinExistence type="predicted"/>
<reference evidence="1" key="1">
    <citation type="submission" date="2021-06" db="EMBL/GenBank/DDBJ databases">
        <authorList>
            <person name="Kallberg Y."/>
            <person name="Tangrot J."/>
            <person name="Rosling A."/>
        </authorList>
    </citation>
    <scope>NUCLEOTIDE SEQUENCE</scope>
    <source>
        <strain evidence="1">MA453B</strain>
    </source>
</reference>
<sequence>MNFIKKLFNKFFKKQQKEVGDTWNCGDKKPFHENQLSFSTNKEKKFSISSLSIE</sequence>
<feature type="non-terminal residue" evidence="1">
    <location>
        <position position="54"/>
    </location>
</feature>
<evidence type="ECO:0000313" key="1">
    <source>
        <dbReference type="EMBL" id="CAG8792520.1"/>
    </source>
</evidence>
<accession>A0A9N9P6X1</accession>
<dbReference type="OrthoDB" id="10457654at2759"/>
<organism evidence="1 2">
    <name type="scientific">Dentiscutata erythropus</name>
    <dbReference type="NCBI Taxonomy" id="1348616"/>
    <lineage>
        <taxon>Eukaryota</taxon>
        <taxon>Fungi</taxon>
        <taxon>Fungi incertae sedis</taxon>
        <taxon>Mucoromycota</taxon>
        <taxon>Glomeromycotina</taxon>
        <taxon>Glomeromycetes</taxon>
        <taxon>Diversisporales</taxon>
        <taxon>Gigasporaceae</taxon>
        <taxon>Dentiscutata</taxon>
    </lineage>
</organism>
<comment type="caution">
    <text evidence="1">The sequence shown here is derived from an EMBL/GenBank/DDBJ whole genome shotgun (WGS) entry which is preliminary data.</text>
</comment>
<evidence type="ECO:0000313" key="2">
    <source>
        <dbReference type="Proteomes" id="UP000789405"/>
    </source>
</evidence>
<protein>
    <submittedName>
        <fullName evidence="1">14204_t:CDS:1</fullName>
    </submittedName>
</protein>
<dbReference type="Proteomes" id="UP000789405">
    <property type="component" value="Unassembled WGS sequence"/>
</dbReference>
<name>A0A9N9P6X1_9GLOM</name>
<dbReference type="EMBL" id="CAJVPY010028352">
    <property type="protein sequence ID" value="CAG8792520.1"/>
    <property type="molecule type" value="Genomic_DNA"/>
</dbReference>
<gene>
    <name evidence="1" type="ORF">DERYTH_LOCUS21719</name>
</gene>
<dbReference type="AlphaFoldDB" id="A0A9N9P6X1"/>